<evidence type="ECO:0000313" key="2">
    <source>
        <dbReference type="EMBL" id="EFC45103.1"/>
    </source>
</evidence>
<reference evidence="2 3" key="1">
    <citation type="journal article" date="2010" name="Cell">
        <title>The genome of Naegleria gruberi illuminates early eukaryotic versatility.</title>
        <authorList>
            <person name="Fritz-Laylin L.K."/>
            <person name="Prochnik S.E."/>
            <person name="Ginger M.L."/>
            <person name="Dacks J.B."/>
            <person name="Carpenter M.L."/>
            <person name="Field M.C."/>
            <person name="Kuo A."/>
            <person name="Paredez A."/>
            <person name="Chapman J."/>
            <person name="Pham J."/>
            <person name="Shu S."/>
            <person name="Neupane R."/>
            <person name="Cipriano M."/>
            <person name="Mancuso J."/>
            <person name="Tu H."/>
            <person name="Salamov A."/>
            <person name="Lindquist E."/>
            <person name="Shapiro H."/>
            <person name="Lucas S."/>
            <person name="Grigoriev I.V."/>
            <person name="Cande W.Z."/>
            <person name="Fulton C."/>
            <person name="Rokhsar D.S."/>
            <person name="Dawson S.C."/>
        </authorList>
    </citation>
    <scope>NUCLEOTIDE SEQUENCE [LARGE SCALE GENOMIC DNA]</scope>
    <source>
        <strain evidence="2 3">NEG-M</strain>
    </source>
</reference>
<keyword evidence="1" id="KW-0472">Membrane</keyword>
<dbReference type="InParanoid" id="D2VD93"/>
<dbReference type="AlphaFoldDB" id="D2VD93"/>
<proteinExistence type="predicted"/>
<evidence type="ECO:0000256" key="1">
    <source>
        <dbReference type="SAM" id="Phobius"/>
    </source>
</evidence>
<feature type="transmembrane region" description="Helical" evidence="1">
    <location>
        <begin position="134"/>
        <end position="161"/>
    </location>
</feature>
<name>D2VD93_NAEGR</name>
<keyword evidence="1" id="KW-1133">Transmembrane helix</keyword>
<accession>D2VD93</accession>
<feature type="transmembrane region" description="Helical" evidence="1">
    <location>
        <begin position="6"/>
        <end position="25"/>
    </location>
</feature>
<dbReference type="Proteomes" id="UP000006671">
    <property type="component" value="Unassembled WGS sequence"/>
</dbReference>
<keyword evidence="3" id="KW-1185">Reference proteome</keyword>
<protein>
    <submittedName>
        <fullName evidence="2">Predicted protein</fullName>
    </submittedName>
</protein>
<dbReference type="EMBL" id="GG738864">
    <property type="protein sequence ID" value="EFC45103.1"/>
    <property type="molecule type" value="Genomic_DNA"/>
</dbReference>
<keyword evidence="1" id="KW-0812">Transmembrane</keyword>
<gene>
    <name evidence="2" type="ORF">NAEGRDRAFT_66764</name>
</gene>
<dbReference type="GeneID" id="8850326"/>
<evidence type="ECO:0000313" key="3">
    <source>
        <dbReference type="Proteomes" id="UP000006671"/>
    </source>
</evidence>
<dbReference type="RefSeq" id="XP_002677847.1">
    <property type="nucleotide sequence ID" value="XM_002677801.1"/>
</dbReference>
<sequence length="296" mass="32116">MHSSTGSIFILIMTLATMVITAAPIQLNKSGDKAYGIVKSNEMIMYYVYTDTSFTLSLNYVDSVTVYIRSGYEPTRIMYDYIITSAYPSQDVLVYSNSTYFIGVSTTATQKSYTIELKKSNSNSQSTESGLANWIIAVIATIVSVVVLCIVGITFLIIGLICCGVFGCGLVCCGIGGAAAMHANSTQQPASSTTTVTTTYGGVNGQPMQPQQQLYYQPQPQPQKPPYSDIPMQPMAIPVAAQPNPISSMHSMNSWEGSQISLNSGFSSQAQLYENLQPTCPVIEEEEEEPKELVMN</sequence>
<organism evidence="3">
    <name type="scientific">Naegleria gruberi</name>
    <name type="common">Amoeba</name>
    <dbReference type="NCBI Taxonomy" id="5762"/>
    <lineage>
        <taxon>Eukaryota</taxon>
        <taxon>Discoba</taxon>
        <taxon>Heterolobosea</taxon>
        <taxon>Tetramitia</taxon>
        <taxon>Eutetramitia</taxon>
        <taxon>Vahlkampfiidae</taxon>
        <taxon>Naegleria</taxon>
    </lineage>
</organism>
<dbReference type="KEGG" id="ngr:NAEGRDRAFT_66764"/>
<dbReference type="VEuPathDB" id="AmoebaDB:NAEGRDRAFT_66764"/>